<evidence type="ECO:0000313" key="3">
    <source>
        <dbReference type="Proteomes" id="UP001595925"/>
    </source>
</evidence>
<keyword evidence="3" id="KW-1185">Reference proteome</keyword>
<dbReference type="AlphaFoldDB" id="A0ABD5QKS7"/>
<name>A0ABD5QKS7_9EURY</name>
<dbReference type="Gene3D" id="2.40.10.10">
    <property type="entry name" value="Trypsin-like serine proteases"/>
    <property type="match status" value="1"/>
</dbReference>
<dbReference type="Pfam" id="PF13365">
    <property type="entry name" value="Trypsin_2"/>
    <property type="match status" value="1"/>
</dbReference>
<feature type="compositionally biased region" description="Basic and acidic residues" evidence="1">
    <location>
        <begin position="240"/>
        <end position="254"/>
    </location>
</feature>
<comment type="caution">
    <text evidence="2">The sequence shown here is derived from an EMBL/GenBank/DDBJ whole genome shotgun (WGS) entry which is preliminary data.</text>
</comment>
<dbReference type="Proteomes" id="UP001595925">
    <property type="component" value="Unassembled WGS sequence"/>
</dbReference>
<gene>
    <name evidence="2" type="ORF">ACFPFO_20620</name>
</gene>
<dbReference type="EMBL" id="JBHSJG010000063">
    <property type="protein sequence ID" value="MFC4990104.1"/>
    <property type="molecule type" value="Genomic_DNA"/>
</dbReference>
<reference evidence="2 3" key="1">
    <citation type="journal article" date="2019" name="Int. J. Syst. Evol. Microbiol.">
        <title>The Global Catalogue of Microorganisms (GCM) 10K type strain sequencing project: providing services to taxonomists for standard genome sequencing and annotation.</title>
        <authorList>
            <consortium name="The Broad Institute Genomics Platform"/>
            <consortium name="The Broad Institute Genome Sequencing Center for Infectious Disease"/>
            <person name="Wu L."/>
            <person name="Ma J."/>
        </authorList>
    </citation>
    <scope>NUCLEOTIDE SEQUENCE [LARGE SCALE GENOMIC DNA]</scope>
    <source>
        <strain evidence="2 3">CGMCC 1.15824</strain>
    </source>
</reference>
<accession>A0ABD5QKS7</accession>
<evidence type="ECO:0000313" key="2">
    <source>
        <dbReference type="EMBL" id="MFC4990104.1"/>
    </source>
</evidence>
<protein>
    <submittedName>
        <fullName evidence="2">Trypsin-like peptidase domain-containing protein</fullName>
    </submittedName>
</protein>
<dbReference type="InterPro" id="IPR043504">
    <property type="entry name" value="Peptidase_S1_PA_chymotrypsin"/>
</dbReference>
<organism evidence="2 3">
    <name type="scientific">Saliphagus infecundisoli</name>
    <dbReference type="NCBI Taxonomy" id="1849069"/>
    <lineage>
        <taxon>Archaea</taxon>
        <taxon>Methanobacteriati</taxon>
        <taxon>Methanobacteriota</taxon>
        <taxon>Stenosarchaea group</taxon>
        <taxon>Halobacteria</taxon>
        <taxon>Halobacteriales</taxon>
        <taxon>Natrialbaceae</taxon>
        <taxon>Saliphagus</taxon>
    </lineage>
</organism>
<sequence>MSPSLTDEAFLITTPVHINGPESGGTGFFFNSGESTYIVTAGHVLSEIGGHHEHMALREEIRQDPPKVTYFVRVETISDTDRRSVDLSSEGRLWGFDPNGSDIAAIQIDEKIPSITDRYLSTEESENSGLEFKSCSFIEDLFIGDRRLNTDRVYSLAYPGEIYDRTTRFPIRRNALIAFPHKLDFEEEPKFLTDARMDPGTSGSPIVVGPSEVRSPWGGHQSKSNPIFLLGIHSGNYLHDEGSDGSNGEHDEGSTCRNSHYSDLNETWRPEAIIRAVQAAEEI</sequence>
<dbReference type="InterPro" id="IPR009003">
    <property type="entry name" value="Peptidase_S1_PA"/>
</dbReference>
<dbReference type="RefSeq" id="WP_224828798.1">
    <property type="nucleotide sequence ID" value="NZ_JAIVEF010000010.1"/>
</dbReference>
<proteinExistence type="predicted"/>
<feature type="region of interest" description="Disordered" evidence="1">
    <location>
        <begin position="240"/>
        <end position="262"/>
    </location>
</feature>
<evidence type="ECO:0000256" key="1">
    <source>
        <dbReference type="SAM" id="MobiDB-lite"/>
    </source>
</evidence>
<dbReference type="SUPFAM" id="SSF50494">
    <property type="entry name" value="Trypsin-like serine proteases"/>
    <property type="match status" value="1"/>
</dbReference>